<reference evidence="1 2" key="1">
    <citation type="submission" date="2024-04" db="EMBL/GenBank/DDBJ databases">
        <title>draft genome sequnece of Paenibacillus filicis.</title>
        <authorList>
            <person name="Kim D.-U."/>
        </authorList>
    </citation>
    <scope>NUCLEOTIDE SEQUENCE [LARGE SCALE GENOMIC DNA]</scope>
    <source>
        <strain evidence="1 2">KACC14197</strain>
    </source>
</reference>
<accession>A0ABU9DIJ4</accession>
<name>A0ABU9DIJ4_9BACL</name>
<sequence>MHVKSNVTYWGMAGKREVKRKVNSIETRYLGTQYVNWTLIKKDGSSGMSGLTERRKFEEWAKGIYEIHE</sequence>
<organism evidence="1 2">
    <name type="scientific">Paenibacillus filicis</name>
    <dbReference type="NCBI Taxonomy" id="669464"/>
    <lineage>
        <taxon>Bacteria</taxon>
        <taxon>Bacillati</taxon>
        <taxon>Bacillota</taxon>
        <taxon>Bacilli</taxon>
        <taxon>Bacillales</taxon>
        <taxon>Paenibacillaceae</taxon>
        <taxon>Paenibacillus</taxon>
    </lineage>
</organism>
<dbReference type="EMBL" id="JBBPCC010000006">
    <property type="protein sequence ID" value="MEK8128689.1"/>
    <property type="molecule type" value="Genomic_DNA"/>
</dbReference>
<keyword evidence="2" id="KW-1185">Reference proteome</keyword>
<comment type="caution">
    <text evidence="1">The sequence shown here is derived from an EMBL/GenBank/DDBJ whole genome shotgun (WGS) entry which is preliminary data.</text>
</comment>
<evidence type="ECO:0000313" key="1">
    <source>
        <dbReference type="EMBL" id="MEK8128689.1"/>
    </source>
</evidence>
<dbReference type="Proteomes" id="UP001469365">
    <property type="component" value="Unassembled WGS sequence"/>
</dbReference>
<proteinExistence type="predicted"/>
<dbReference type="RefSeq" id="WP_341415765.1">
    <property type="nucleotide sequence ID" value="NZ_JBBPCC010000006.1"/>
</dbReference>
<protein>
    <submittedName>
        <fullName evidence="1">Uncharacterized protein</fullName>
    </submittedName>
</protein>
<gene>
    <name evidence="1" type="ORF">WMW72_12310</name>
</gene>
<evidence type="ECO:0000313" key="2">
    <source>
        <dbReference type="Proteomes" id="UP001469365"/>
    </source>
</evidence>